<keyword evidence="1" id="KW-0227">DNA damage</keyword>
<dbReference type="GO" id="GO:0009380">
    <property type="term" value="C:excinuclease repair complex"/>
    <property type="evidence" value="ECO:0007669"/>
    <property type="project" value="TreeGrafter"/>
</dbReference>
<dbReference type="Gene3D" id="3.30.420.340">
    <property type="entry name" value="UvrC, RNAse H endonuclease domain"/>
    <property type="match status" value="1"/>
</dbReference>
<dbReference type="GO" id="GO:0006281">
    <property type="term" value="P:DNA repair"/>
    <property type="evidence" value="ECO:0007669"/>
    <property type="project" value="UniProtKB-KW"/>
</dbReference>
<name>A0A6V8PYI5_9ACTN</name>
<dbReference type="PANTHER" id="PTHR30562">
    <property type="entry name" value="UVRC/OXIDOREDUCTASE"/>
    <property type="match status" value="1"/>
</dbReference>
<evidence type="ECO:0000256" key="1">
    <source>
        <dbReference type="ARBA" id="ARBA00022763"/>
    </source>
</evidence>
<dbReference type="GO" id="GO:0009432">
    <property type="term" value="P:SOS response"/>
    <property type="evidence" value="ECO:0007669"/>
    <property type="project" value="UniProtKB-KW"/>
</dbReference>
<dbReference type="Gene3D" id="1.10.150.20">
    <property type="entry name" value="5' to 3' exonuclease, C-terminal subdomain"/>
    <property type="match status" value="1"/>
</dbReference>
<reference evidence="6" key="1">
    <citation type="journal article" date="2020" name="Front. Microbiol.">
        <title>Single-cell genomics of novel Actinobacteria with the Wood-Ljungdahl pathway discovered in a serpentinizing system.</title>
        <authorList>
            <person name="Merino N."/>
            <person name="Kawai M."/>
            <person name="Boyd E.S."/>
            <person name="Colman D.R."/>
            <person name="McGlynn S.E."/>
            <person name="Nealson K.H."/>
            <person name="Kurokawa K."/>
            <person name="Hongoh Y."/>
        </authorList>
    </citation>
    <scope>NUCLEOTIDE SEQUENCE [LARGE SCALE GENOMIC DNA]</scope>
    <source>
        <strain evidence="6">S44</strain>
    </source>
</reference>
<sequence>MEMSLENLPIIGLAKRMEEIYKVDEDRSLSLPPDSEALKLLQRVRDEAHRFALSYHRKLRDADTIRSILDELDGLGAKRTQLLEKHIGLFREGGAATLEEQCACQGIPSHCA</sequence>
<dbReference type="InterPro" id="IPR050066">
    <property type="entry name" value="UvrABC_protein_C"/>
</dbReference>
<dbReference type="InterPro" id="IPR010994">
    <property type="entry name" value="RuvA_2-like"/>
</dbReference>
<dbReference type="Pfam" id="PF08459">
    <property type="entry name" value="UvrC_RNaseH_dom"/>
    <property type="match status" value="1"/>
</dbReference>
<dbReference type="GO" id="GO:0009381">
    <property type="term" value="F:excinuclease ABC activity"/>
    <property type="evidence" value="ECO:0007669"/>
    <property type="project" value="InterPro"/>
</dbReference>
<dbReference type="InterPro" id="IPR038476">
    <property type="entry name" value="UvrC_RNase_H_dom_sf"/>
</dbReference>
<dbReference type="PANTHER" id="PTHR30562:SF10">
    <property type="entry name" value="EXCINUCLEASE CHO"/>
    <property type="match status" value="1"/>
</dbReference>
<evidence type="ECO:0000259" key="5">
    <source>
        <dbReference type="Pfam" id="PF08459"/>
    </source>
</evidence>
<dbReference type="Proteomes" id="UP000561271">
    <property type="component" value="Unassembled WGS sequence"/>
</dbReference>
<evidence type="ECO:0000256" key="2">
    <source>
        <dbReference type="ARBA" id="ARBA00022881"/>
    </source>
</evidence>
<dbReference type="EMBL" id="BLSC01000105">
    <property type="protein sequence ID" value="GFP37538.1"/>
    <property type="molecule type" value="Genomic_DNA"/>
</dbReference>
<organism evidence="6">
    <name type="scientific">Candidatus Hakubella thermalkaliphila</name>
    <dbReference type="NCBI Taxonomy" id="2754717"/>
    <lineage>
        <taxon>Bacteria</taxon>
        <taxon>Bacillati</taxon>
        <taxon>Actinomycetota</taxon>
        <taxon>Actinomycetota incertae sedis</taxon>
        <taxon>Candidatus Hakubellales</taxon>
        <taxon>Candidatus Hakubellaceae</taxon>
        <taxon>Candidatus Hakubella</taxon>
    </lineage>
</organism>
<dbReference type="InterPro" id="IPR001162">
    <property type="entry name" value="UvrC_RNase_H_dom"/>
</dbReference>
<proteinExistence type="predicted"/>
<protein>
    <recommendedName>
        <fullName evidence="5">UvrC family homology region profile domain-containing protein</fullName>
    </recommendedName>
</protein>
<dbReference type="AlphaFoldDB" id="A0A6V8PYI5"/>
<evidence type="ECO:0000256" key="3">
    <source>
        <dbReference type="ARBA" id="ARBA00023204"/>
    </source>
</evidence>
<keyword evidence="2" id="KW-0267">Excision nuclease</keyword>
<gene>
    <name evidence="6" type="ORF">HKBW3S44_01217</name>
</gene>
<comment type="caution">
    <text evidence="6">The sequence shown here is derived from an EMBL/GenBank/DDBJ whole genome shotgun (WGS) entry which is preliminary data.</text>
</comment>
<keyword evidence="4" id="KW-0742">SOS response</keyword>
<evidence type="ECO:0000256" key="4">
    <source>
        <dbReference type="ARBA" id="ARBA00023236"/>
    </source>
</evidence>
<evidence type="ECO:0000313" key="6">
    <source>
        <dbReference type="EMBL" id="GFP37538.1"/>
    </source>
</evidence>
<feature type="domain" description="UvrC family homology region profile" evidence="5">
    <location>
        <begin position="2"/>
        <end position="52"/>
    </location>
</feature>
<dbReference type="SUPFAM" id="SSF47781">
    <property type="entry name" value="RuvA domain 2-like"/>
    <property type="match status" value="1"/>
</dbReference>
<keyword evidence="3" id="KW-0234">DNA repair</keyword>
<accession>A0A6V8PYI5</accession>